<name>E4Z3S8_OIKDI</name>
<protein>
    <submittedName>
        <fullName evidence="1">Uncharacterized protein</fullName>
    </submittedName>
</protein>
<proteinExistence type="predicted"/>
<feature type="non-terminal residue" evidence="1">
    <location>
        <position position="1"/>
    </location>
</feature>
<reference evidence="1" key="1">
    <citation type="journal article" date="2010" name="Science">
        <title>Plasticity of animal genome architecture unmasked by rapid evolution of a pelagic tunicate.</title>
        <authorList>
            <person name="Denoeud F."/>
            <person name="Henriet S."/>
            <person name="Mungpakdee S."/>
            <person name="Aury J.M."/>
            <person name="Da Silva C."/>
            <person name="Brinkmann H."/>
            <person name="Mikhaleva J."/>
            <person name="Olsen L.C."/>
            <person name="Jubin C."/>
            <person name="Canestro C."/>
            <person name="Bouquet J.M."/>
            <person name="Danks G."/>
            <person name="Poulain J."/>
            <person name="Campsteijn C."/>
            <person name="Adamski M."/>
            <person name="Cross I."/>
            <person name="Yadetie F."/>
            <person name="Muffato M."/>
            <person name="Louis A."/>
            <person name="Butcher S."/>
            <person name="Tsagkogeorga G."/>
            <person name="Konrad A."/>
            <person name="Singh S."/>
            <person name="Jensen M.F."/>
            <person name="Cong E.H."/>
            <person name="Eikeseth-Otteraa H."/>
            <person name="Noel B."/>
            <person name="Anthouard V."/>
            <person name="Porcel B.M."/>
            <person name="Kachouri-Lafond R."/>
            <person name="Nishino A."/>
            <person name="Ugolini M."/>
            <person name="Chourrout P."/>
            <person name="Nishida H."/>
            <person name="Aasland R."/>
            <person name="Huzurbazar S."/>
            <person name="Westhof E."/>
            <person name="Delsuc F."/>
            <person name="Lehrach H."/>
            <person name="Reinhardt R."/>
            <person name="Weissenbach J."/>
            <person name="Roy S.W."/>
            <person name="Artiguenave F."/>
            <person name="Postlethwait J.H."/>
            <person name="Manak J.R."/>
            <person name="Thompson E.M."/>
            <person name="Jaillon O."/>
            <person name="Du Pasquier L."/>
            <person name="Boudinot P."/>
            <person name="Liberles D.A."/>
            <person name="Volff J.N."/>
            <person name="Philippe H."/>
            <person name="Lenhard B."/>
            <person name="Roest Crollius H."/>
            <person name="Wincker P."/>
            <person name="Chourrout D."/>
        </authorList>
    </citation>
    <scope>NUCLEOTIDE SEQUENCE [LARGE SCALE GENOMIC DNA]</scope>
</reference>
<evidence type="ECO:0000313" key="1">
    <source>
        <dbReference type="EMBL" id="CBY42356.1"/>
    </source>
</evidence>
<organism evidence="1">
    <name type="scientific">Oikopleura dioica</name>
    <name type="common">Tunicate</name>
    <dbReference type="NCBI Taxonomy" id="34765"/>
    <lineage>
        <taxon>Eukaryota</taxon>
        <taxon>Metazoa</taxon>
        <taxon>Chordata</taxon>
        <taxon>Tunicata</taxon>
        <taxon>Appendicularia</taxon>
        <taxon>Copelata</taxon>
        <taxon>Oikopleuridae</taxon>
        <taxon>Oikopleura</taxon>
    </lineage>
</organism>
<gene>
    <name evidence="1" type="ORF">GSOID_T00026038001</name>
</gene>
<dbReference type="AlphaFoldDB" id="E4Z3S8"/>
<dbReference type="EMBL" id="FN657074">
    <property type="protein sequence ID" value="CBY42356.1"/>
    <property type="molecule type" value="Genomic_DNA"/>
</dbReference>
<dbReference type="Proteomes" id="UP000011014">
    <property type="component" value="Unassembled WGS sequence"/>
</dbReference>
<accession>E4Z3S8</accession>
<sequence>LVRLRERECVDLGRSRRKAPLKYRNACDRRAYPSDKTLSAT</sequence>